<evidence type="ECO:0000313" key="6">
    <source>
        <dbReference type="EMBL" id="TCS41155.1"/>
    </source>
</evidence>
<keyword evidence="4" id="KW-0812">Transmembrane</keyword>
<dbReference type="SUPFAM" id="SSF46689">
    <property type="entry name" value="Homeodomain-like"/>
    <property type="match status" value="1"/>
</dbReference>
<keyword evidence="3" id="KW-0804">Transcription</keyword>
<feature type="transmembrane region" description="Helical" evidence="4">
    <location>
        <begin position="30"/>
        <end position="47"/>
    </location>
</feature>
<dbReference type="InterPro" id="IPR020449">
    <property type="entry name" value="Tscrpt_reg_AraC-type_HTH"/>
</dbReference>
<evidence type="ECO:0000313" key="7">
    <source>
        <dbReference type="Proteomes" id="UP000295793"/>
    </source>
</evidence>
<feature type="transmembrane region" description="Helical" evidence="4">
    <location>
        <begin position="6"/>
        <end position="23"/>
    </location>
</feature>
<feature type="transmembrane region" description="Helical" evidence="4">
    <location>
        <begin position="195"/>
        <end position="212"/>
    </location>
</feature>
<sequence length="394" mass="44270">MNVSDLLVGVSLSQAVFVILLTFSKAKRRVDDVIILVWILFLILPMLAKLFSSDLVNLPIPFLRADLPYPLLHGPMLWLYTCSLTGKKIHMNLDTFRHAMPFVFGSTLTIVTAKAGSAALNTTPAVSPDQLVGALILVSLLIYSARVLWHLREYESSGQLNDLSARITLKWLTWLTLAVIILPAVQNILGLSIWLPSYGFAFAAFIFILEFLSIRKTIRERYVAEPPPCISEVAKNPTPEQTPLHCLPETRGPEPDAAEDACKKEKYARSGLTNEKCCEYLDRLSAFMEREKPYLDANITIEAMAHQLGISRNHLTQILNEKLETNFYSYINEYRIDTFKQLVSDPVNQKTTLISLAYDSGFNTKSTFNTAFKKIEGVTPSQYRKSINLQSCAA</sequence>
<keyword evidence="1" id="KW-0805">Transcription regulation</keyword>
<feature type="domain" description="HTH araC/xylS-type" evidence="5">
    <location>
        <begin position="282"/>
        <end position="386"/>
    </location>
</feature>
<evidence type="ECO:0000256" key="4">
    <source>
        <dbReference type="SAM" id="Phobius"/>
    </source>
</evidence>
<organism evidence="6 7">
    <name type="scientific">Reinekea marinisedimentorum</name>
    <dbReference type="NCBI Taxonomy" id="230495"/>
    <lineage>
        <taxon>Bacteria</taxon>
        <taxon>Pseudomonadati</taxon>
        <taxon>Pseudomonadota</taxon>
        <taxon>Gammaproteobacteria</taxon>
        <taxon>Oceanospirillales</taxon>
        <taxon>Saccharospirillaceae</taxon>
        <taxon>Reinekea</taxon>
    </lineage>
</organism>
<feature type="transmembrane region" description="Helical" evidence="4">
    <location>
        <begin position="131"/>
        <end position="151"/>
    </location>
</feature>
<dbReference type="InterPro" id="IPR018060">
    <property type="entry name" value="HTH_AraC"/>
</dbReference>
<dbReference type="RefSeq" id="WP_132701592.1">
    <property type="nucleotide sequence ID" value="NZ_SLZR01000007.1"/>
</dbReference>
<dbReference type="Gene3D" id="1.10.10.60">
    <property type="entry name" value="Homeodomain-like"/>
    <property type="match status" value="2"/>
</dbReference>
<dbReference type="PROSITE" id="PS01124">
    <property type="entry name" value="HTH_ARAC_FAMILY_2"/>
    <property type="match status" value="1"/>
</dbReference>
<dbReference type="GO" id="GO:0043565">
    <property type="term" value="F:sequence-specific DNA binding"/>
    <property type="evidence" value="ECO:0007669"/>
    <property type="project" value="InterPro"/>
</dbReference>
<dbReference type="AlphaFoldDB" id="A0A4R3IA07"/>
<feature type="transmembrane region" description="Helical" evidence="4">
    <location>
        <begin position="98"/>
        <end position="119"/>
    </location>
</feature>
<evidence type="ECO:0000259" key="5">
    <source>
        <dbReference type="PROSITE" id="PS01124"/>
    </source>
</evidence>
<evidence type="ECO:0000256" key="3">
    <source>
        <dbReference type="ARBA" id="ARBA00023163"/>
    </source>
</evidence>
<dbReference type="Pfam" id="PF12833">
    <property type="entry name" value="HTH_18"/>
    <property type="match status" value="1"/>
</dbReference>
<protein>
    <submittedName>
        <fullName evidence="6">AraC-like DNA-binding protein</fullName>
    </submittedName>
</protein>
<dbReference type="Proteomes" id="UP000295793">
    <property type="component" value="Unassembled WGS sequence"/>
</dbReference>
<evidence type="ECO:0000256" key="1">
    <source>
        <dbReference type="ARBA" id="ARBA00023015"/>
    </source>
</evidence>
<keyword evidence="4" id="KW-0472">Membrane</keyword>
<reference evidence="6 7" key="1">
    <citation type="submission" date="2019-03" db="EMBL/GenBank/DDBJ databases">
        <title>Genomic Encyclopedia of Archaeal and Bacterial Type Strains, Phase II (KMG-II): from individual species to whole genera.</title>
        <authorList>
            <person name="Goeker M."/>
        </authorList>
    </citation>
    <scope>NUCLEOTIDE SEQUENCE [LARGE SCALE GENOMIC DNA]</scope>
    <source>
        <strain evidence="6 7">DSM 15388</strain>
    </source>
</reference>
<feature type="transmembrane region" description="Helical" evidence="4">
    <location>
        <begin position="67"/>
        <end position="86"/>
    </location>
</feature>
<evidence type="ECO:0000256" key="2">
    <source>
        <dbReference type="ARBA" id="ARBA00023125"/>
    </source>
</evidence>
<gene>
    <name evidence="6" type="ORF">BCF53_107170</name>
</gene>
<keyword evidence="2 6" id="KW-0238">DNA-binding</keyword>
<dbReference type="SMART" id="SM00342">
    <property type="entry name" value="HTH_ARAC"/>
    <property type="match status" value="1"/>
</dbReference>
<dbReference type="PANTHER" id="PTHR43280:SF29">
    <property type="entry name" value="ARAC-FAMILY TRANSCRIPTIONAL REGULATOR"/>
    <property type="match status" value="1"/>
</dbReference>
<dbReference type="PANTHER" id="PTHR43280">
    <property type="entry name" value="ARAC-FAMILY TRANSCRIPTIONAL REGULATOR"/>
    <property type="match status" value="1"/>
</dbReference>
<dbReference type="EMBL" id="SLZR01000007">
    <property type="protein sequence ID" value="TCS41155.1"/>
    <property type="molecule type" value="Genomic_DNA"/>
</dbReference>
<name>A0A4R3IA07_9GAMM</name>
<proteinExistence type="predicted"/>
<keyword evidence="7" id="KW-1185">Reference proteome</keyword>
<comment type="caution">
    <text evidence="6">The sequence shown here is derived from an EMBL/GenBank/DDBJ whole genome shotgun (WGS) entry which is preliminary data.</text>
</comment>
<keyword evidence="4" id="KW-1133">Transmembrane helix</keyword>
<accession>A0A4R3IA07</accession>
<dbReference type="GO" id="GO:0003700">
    <property type="term" value="F:DNA-binding transcription factor activity"/>
    <property type="evidence" value="ECO:0007669"/>
    <property type="project" value="InterPro"/>
</dbReference>
<feature type="transmembrane region" description="Helical" evidence="4">
    <location>
        <begin position="171"/>
        <end position="189"/>
    </location>
</feature>
<dbReference type="PRINTS" id="PR00032">
    <property type="entry name" value="HTHARAC"/>
</dbReference>
<dbReference type="InterPro" id="IPR009057">
    <property type="entry name" value="Homeodomain-like_sf"/>
</dbReference>
<dbReference type="OrthoDB" id="345413at2"/>